<dbReference type="FunCoup" id="V5G460">
    <property type="interactions" value="101"/>
</dbReference>
<dbReference type="eggNOG" id="KOG3501">
    <property type="taxonomic scope" value="Eukaryota"/>
</dbReference>
<dbReference type="HOGENOM" id="CLU_1372011_0_0_1"/>
<dbReference type="OrthoDB" id="2015447at2759"/>
<protein>
    <submittedName>
        <fullName evidence="3">Prefoldin subunit 1, putative</fullName>
    </submittedName>
</protein>
<dbReference type="InterPro" id="IPR009053">
    <property type="entry name" value="Prefoldin"/>
</dbReference>
<evidence type="ECO:0000313" key="4">
    <source>
        <dbReference type="Proteomes" id="UP000018001"/>
    </source>
</evidence>
<gene>
    <name evidence="3" type="ORF">PVAR5_4308</name>
</gene>
<dbReference type="Gene3D" id="1.10.287.370">
    <property type="match status" value="1"/>
</dbReference>
<dbReference type="AlphaFoldDB" id="V5G460"/>
<organism evidence="3 4">
    <name type="scientific">Byssochlamys spectabilis (strain No. 5 / NBRC 109023)</name>
    <name type="common">Paecilomyces variotii</name>
    <dbReference type="NCBI Taxonomy" id="1356009"/>
    <lineage>
        <taxon>Eukaryota</taxon>
        <taxon>Fungi</taxon>
        <taxon>Dikarya</taxon>
        <taxon>Ascomycota</taxon>
        <taxon>Pezizomycotina</taxon>
        <taxon>Eurotiomycetes</taxon>
        <taxon>Eurotiomycetidae</taxon>
        <taxon>Eurotiales</taxon>
        <taxon>Thermoascaceae</taxon>
        <taxon>Paecilomyces</taxon>
    </lineage>
</organism>
<reference evidence="4" key="1">
    <citation type="journal article" date="2014" name="Genome Announc.">
        <title>Draft genome sequence of the formaldehyde-resistant fungus Byssochlamys spectabilis No. 5 (anamorph Paecilomyces variotii No. 5) (NBRC109023).</title>
        <authorList>
            <person name="Oka T."/>
            <person name="Ekino K."/>
            <person name="Fukuda K."/>
            <person name="Nomura Y."/>
        </authorList>
    </citation>
    <scope>NUCLEOTIDE SEQUENCE [LARGE SCALE GENOMIC DNA]</scope>
    <source>
        <strain evidence="4">No. 5 / NBRC 109023</strain>
    </source>
</reference>
<dbReference type="GO" id="GO:0044183">
    <property type="term" value="F:protein folding chaperone"/>
    <property type="evidence" value="ECO:0007669"/>
    <property type="project" value="TreeGrafter"/>
</dbReference>
<keyword evidence="2" id="KW-0143">Chaperone</keyword>
<dbReference type="PANTHER" id="PTHR20903">
    <property type="entry name" value="PREFOLDIN SUBUNIT 1-RELATED"/>
    <property type="match status" value="1"/>
</dbReference>
<dbReference type="GO" id="GO:0016272">
    <property type="term" value="C:prefoldin complex"/>
    <property type="evidence" value="ECO:0007669"/>
    <property type="project" value="InterPro"/>
</dbReference>
<name>V5G460_BYSSN</name>
<dbReference type="Pfam" id="PF01920">
    <property type="entry name" value="Prefoldin_2"/>
    <property type="match status" value="1"/>
</dbReference>
<dbReference type="InterPro" id="IPR002777">
    <property type="entry name" value="PFD_beta-like"/>
</dbReference>
<dbReference type="CDD" id="cd23164">
    <property type="entry name" value="Prefoldin_1"/>
    <property type="match status" value="1"/>
</dbReference>
<evidence type="ECO:0000256" key="2">
    <source>
        <dbReference type="ARBA" id="ARBA00023186"/>
    </source>
</evidence>
<evidence type="ECO:0000313" key="3">
    <source>
        <dbReference type="EMBL" id="GAD95662.1"/>
    </source>
</evidence>
<comment type="similarity">
    <text evidence="1">Belongs to the prefoldin subunit beta family.</text>
</comment>
<sequence>MSIPNEALQKLVQEIESRAIVSQQQLGLVKAQIGSKQRDIRLLELTSTELGALPKDTNVYEGVGKMFVATPISTVEKRLGSETTELKTDITDLEKKLHYLETTHKNSVDNIDQILKKAWVYLAGILSEANETSTPTHPSCYRDLSTCFLTLDCSWTNISATTRETPPSATVDIAEANLAIFERDSSALHICGQPYGGAF</sequence>
<dbReference type="EMBL" id="BAUL01000135">
    <property type="protein sequence ID" value="GAD95662.1"/>
    <property type="molecule type" value="Genomic_DNA"/>
</dbReference>
<evidence type="ECO:0000256" key="1">
    <source>
        <dbReference type="ARBA" id="ARBA00008045"/>
    </source>
</evidence>
<dbReference type="InParanoid" id="V5G460"/>
<keyword evidence="4" id="KW-1185">Reference proteome</keyword>
<dbReference type="GO" id="GO:0051082">
    <property type="term" value="F:unfolded protein binding"/>
    <property type="evidence" value="ECO:0007669"/>
    <property type="project" value="InterPro"/>
</dbReference>
<dbReference type="GO" id="GO:0005737">
    <property type="term" value="C:cytoplasm"/>
    <property type="evidence" value="ECO:0007669"/>
    <property type="project" value="TreeGrafter"/>
</dbReference>
<dbReference type="SUPFAM" id="SSF46579">
    <property type="entry name" value="Prefoldin"/>
    <property type="match status" value="1"/>
</dbReference>
<dbReference type="Proteomes" id="UP000018001">
    <property type="component" value="Unassembled WGS sequence"/>
</dbReference>
<accession>V5G460</accession>
<dbReference type="PANTHER" id="PTHR20903:SF0">
    <property type="entry name" value="PREFOLDIN SUBUNIT 1"/>
    <property type="match status" value="1"/>
</dbReference>
<comment type="caution">
    <text evidence="3">The sequence shown here is derived from an EMBL/GenBank/DDBJ whole genome shotgun (WGS) entry which is preliminary data.</text>
</comment>
<proteinExistence type="inferred from homology"/>